<dbReference type="InterPro" id="IPR005821">
    <property type="entry name" value="Ion_trans_dom"/>
</dbReference>
<keyword evidence="3 5" id="KW-1133">Transmembrane helix</keyword>
<dbReference type="PANTHER" id="PTHR45816:SF4">
    <property type="entry name" value="RYR_IP3R HOMOLOGY ASSOCIATED DOMAIN-CONTAINING PROTEIN"/>
    <property type="match status" value="1"/>
</dbReference>
<dbReference type="GO" id="GO:0016020">
    <property type="term" value="C:membrane"/>
    <property type="evidence" value="ECO:0007669"/>
    <property type="project" value="UniProtKB-SubCell"/>
</dbReference>
<evidence type="ECO:0000256" key="3">
    <source>
        <dbReference type="ARBA" id="ARBA00022989"/>
    </source>
</evidence>
<evidence type="ECO:0000256" key="1">
    <source>
        <dbReference type="ARBA" id="ARBA00004141"/>
    </source>
</evidence>
<dbReference type="GO" id="GO:0005216">
    <property type="term" value="F:monoatomic ion channel activity"/>
    <property type="evidence" value="ECO:0007669"/>
    <property type="project" value="InterPro"/>
</dbReference>
<evidence type="ECO:0000256" key="4">
    <source>
        <dbReference type="ARBA" id="ARBA00023136"/>
    </source>
</evidence>
<feature type="transmembrane region" description="Helical" evidence="5">
    <location>
        <begin position="38"/>
        <end position="60"/>
    </location>
</feature>
<dbReference type="Pfam" id="PF00520">
    <property type="entry name" value="Ion_trans"/>
    <property type="match status" value="1"/>
</dbReference>
<feature type="transmembrane region" description="Helical" evidence="5">
    <location>
        <begin position="80"/>
        <end position="105"/>
    </location>
</feature>
<sequence length="449" mass="50902">MLVSLAIVITLPRQSGIRTFVVALILRLIFSCGPEPTLWLLGCITVIMKGVHIISLMGNYGTLEKHFVSIITDAELLYHFFYLLFCVFGVLLHPFFFSILLFDVVYREETLLNVIRSVTRNGRSIILTAVLALILVYMFSIIGYMFFRDDFLVPVDEEYSATATGGTTGEADCAEEPTVSHMVPPDVVEQVVQQTCSKLPTVGGSELAESGDGGEMKERGCDSMIMCIITTLNQGLRNGGGIGDILRAPSRKETLFVPRVIYDLLFFFIVIIIVLNLIFGVIIDTFADLRSEKQQKELILKNTCFVCGLNRSAFDNKTVSFEEHIKNEHNMWHYLYFIVLVKVKDPTEFTGPESYVHAMVKANIQDWFPRLRAMSLAAVDGDGEQIELRSLKNLLETNHIAVRELMTQIMELENKVPERRTMTEQRKQRQRHALLNPTTSTSYQFYPQL</sequence>
<accession>A0A182T1B1</accession>
<dbReference type="Gene3D" id="1.10.287.70">
    <property type="match status" value="1"/>
</dbReference>
<dbReference type="PANTHER" id="PTHR45816">
    <property type="entry name" value="MIR DOMAIN-CONTAINING PROTEIN"/>
    <property type="match status" value="1"/>
</dbReference>
<evidence type="ECO:0000256" key="5">
    <source>
        <dbReference type="SAM" id="Phobius"/>
    </source>
</evidence>
<dbReference type="InterPro" id="IPR015925">
    <property type="entry name" value="Ryanodine_IP3_receptor"/>
</dbReference>
<evidence type="ECO:0000313" key="8">
    <source>
        <dbReference type="Proteomes" id="UP000075901"/>
    </source>
</evidence>
<dbReference type="AlphaFoldDB" id="A0A182T1B1"/>
<keyword evidence="8" id="KW-1185">Reference proteome</keyword>
<keyword evidence="2 5" id="KW-0812">Transmembrane</keyword>
<dbReference type="GO" id="GO:0006816">
    <property type="term" value="P:calcium ion transport"/>
    <property type="evidence" value="ECO:0007669"/>
    <property type="project" value="InterPro"/>
</dbReference>
<name>A0A182T1B1_9DIPT</name>
<organism evidence="7 8">
    <name type="scientific">Anopheles maculatus</name>
    <dbReference type="NCBI Taxonomy" id="74869"/>
    <lineage>
        <taxon>Eukaryota</taxon>
        <taxon>Metazoa</taxon>
        <taxon>Ecdysozoa</taxon>
        <taxon>Arthropoda</taxon>
        <taxon>Hexapoda</taxon>
        <taxon>Insecta</taxon>
        <taxon>Pterygota</taxon>
        <taxon>Neoptera</taxon>
        <taxon>Endopterygota</taxon>
        <taxon>Diptera</taxon>
        <taxon>Nematocera</taxon>
        <taxon>Culicoidea</taxon>
        <taxon>Culicidae</taxon>
        <taxon>Anophelinae</taxon>
        <taxon>Anopheles</taxon>
        <taxon>Anopheles maculatus group</taxon>
    </lineage>
</organism>
<feature type="transmembrane region" description="Helical" evidence="5">
    <location>
        <begin position="6"/>
        <end position="26"/>
    </location>
</feature>
<evidence type="ECO:0000256" key="2">
    <source>
        <dbReference type="ARBA" id="ARBA00022692"/>
    </source>
</evidence>
<feature type="transmembrane region" description="Helical" evidence="5">
    <location>
        <begin position="125"/>
        <end position="147"/>
    </location>
</feature>
<keyword evidence="4 5" id="KW-0472">Membrane</keyword>
<comment type="subcellular location">
    <subcellularLocation>
        <location evidence="1">Membrane</location>
        <topology evidence="1">Multi-pass membrane protein</topology>
    </subcellularLocation>
</comment>
<proteinExistence type="predicted"/>
<reference evidence="8" key="1">
    <citation type="submission" date="2013-09" db="EMBL/GenBank/DDBJ databases">
        <title>The Genome Sequence of Anopheles maculatus species B.</title>
        <authorList>
            <consortium name="The Broad Institute Genomics Platform"/>
            <person name="Neafsey D.E."/>
            <person name="Besansky N."/>
            <person name="Howell P."/>
            <person name="Walton C."/>
            <person name="Young S.K."/>
            <person name="Zeng Q."/>
            <person name="Gargeya S."/>
            <person name="Fitzgerald M."/>
            <person name="Haas B."/>
            <person name="Abouelleil A."/>
            <person name="Allen A.W."/>
            <person name="Alvarado L."/>
            <person name="Arachchi H.M."/>
            <person name="Berlin A.M."/>
            <person name="Chapman S.B."/>
            <person name="Gainer-Dewar J."/>
            <person name="Goldberg J."/>
            <person name="Griggs A."/>
            <person name="Gujja S."/>
            <person name="Hansen M."/>
            <person name="Howarth C."/>
            <person name="Imamovic A."/>
            <person name="Ireland A."/>
            <person name="Larimer J."/>
            <person name="McCowan C."/>
            <person name="Murphy C."/>
            <person name="Pearson M."/>
            <person name="Poon T.W."/>
            <person name="Priest M."/>
            <person name="Roberts A."/>
            <person name="Saif S."/>
            <person name="Shea T."/>
            <person name="Sisk P."/>
            <person name="Sykes S."/>
            <person name="Wortman J."/>
            <person name="Nusbaum C."/>
            <person name="Birren B."/>
        </authorList>
    </citation>
    <scope>NUCLEOTIDE SEQUENCE [LARGE SCALE GENOMIC DNA]</scope>
    <source>
        <strain evidence="8">maculatus3</strain>
    </source>
</reference>
<feature type="domain" description="Ion transport" evidence="6">
    <location>
        <begin position="79"/>
        <end position="293"/>
    </location>
</feature>
<dbReference type="EnsemblMetazoa" id="AMAM017626-RA">
    <property type="protein sequence ID" value="AMAM017626-PA"/>
    <property type="gene ID" value="AMAM017626"/>
</dbReference>
<dbReference type="Proteomes" id="UP000075901">
    <property type="component" value="Unassembled WGS sequence"/>
</dbReference>
<dbReference type="VEuPathDB" id="VectorBase:AMAM017626"/>
<feature type="transmembrane region" description="Helical" evidence="5">
    <location>
        <begin position="264"/>
        <end position="287"/>
    </location>
</feature>
<protein>
    <recommendedName>
        <fullName evidence="6">Ion transport domain-containing protein</fullName>
    </recommendedName>
</protein>
<reference evidence="7" key="2">
    <citation type="submission" date="2020-05" db="UniProtKB">
        <authorList>
            <consortium name="EnsemblMetazoa"/>
        </authorList>
    </citation>
    <scope>IDENTIFICATION</scope>
    <source>
        <strain evidence="7">maculatus3</strain>
    </source>
</reference>
<evidence type="ECO:0000313" key="7">
    <source>
        <dbReference type="EnsemblMetazoa" id="AMAM017626-PA"/>
    </source>
</evidence>
<evidence type="ECO:0000259" key="6">
    <source>
        <dbReference type="Pfam" id="PF00520"/>
    </source>
</evidence>